<name>A0A5C3MCM9_9AGAR</name>
<keyword evidence="2" id="KW-0812">Transmembrane</keyword>
<accession>A0A5C3MCM9</accession>
<sequence>MEANPQGPPFYSSRPLSNDASEELPRPLARRYPAITHFAVFSAFVLPMVVLPYLLARRRISALNRRLEQMNAEIKLLHNDMNRALSELAGSKDEHRKIRVIIHELLQETDELRVQGEKANLKRNAIDQAARSDLQRLLEKTQYTTWSHASILRALGPSLADVATFMYRIELEMGLTQKDLNNKQGVEHLRTLALKMQQLDDHGKVSGGSESGIDCEKN</sequence>
<evidence type="ECO:0000313" key="3">
    <source>
        <dbReference type="EMBL" id="TFK43209.1"/>
    </source>
</evidence>
<evidence type="ECO:0000256" key="1">
    <source>
        <dbReference type="SAM" id="Coils"/>
    </source>
</evidence>
<dbReference type="EMBL" id="ML213591">
    <property type="protein sequence ID" value="TFK43209.1"/>
    <property type="molecule type" value="Genomic_DNA"/>
</dbReference>
<keyword evidence="1" id="KW-0175">Coiled coil</keyword>
<evidence type="ECO:0000256" key="2">
    <source>
        <dbReference type="SAM" id="Phobius"/>
    </source>
</evidence>
<feature type="coiled-coil region" evidence="1">
    <location>
        <begin position="53"/>
        <end position="87"/>
    </location>
</feature>
<keyword evidence="4" id="KW-1185">Reference proteome</keyword>
<feature type="transmembrane region" description="Helical" evidence="2">
    <location>
        <begin position="34"/>
        <end position="56"/>
    </location>
</feature>
<dbReference type="OrthoDB" id="3232130at2759"/>
<organism evidence="3 4">
    <name type="scientific">Crucibulum laeve</name>
    <dbReference type="NCBI Taxonomy" id="68775"/>
    <lineage>
        <taxon>Eukaryota</taxon>
        <taxon>Fungi</taxon>
        <taxon>Dikarya</taxon>
        <taxon>Basidiomycota</taxon>
        <taxon>Agaricomycotina</taxon>
        <taxon>Agaricomycetes</taxon>
        <taxon>Agaricomycetidae</taxon>
        <taxon>Agaricales</taxon>
        <taxon>Agaricineae</taxon>
        <taxon>Nidulariaceae</taxon>
        <taxon>Crucibulum</taxon>
    </lineage>
</organism>
<gene>
    <name evidence="3" type="ORF">BDQ12DRAFT_674585</name>
</gene>
<protein>
    <submittedName>
        <fullName evidence="3">Uncharacterized protein</fullName>
    </submittedName>
</protein>
<keyword evidence="2" id="KW-0472">Membrane</keyword>
<keyword evidence="2" id="KW-1133">Transmembrane helix</keyword>
<proteinExistence type="predicted"/>
<dbReference type="AlphaFoldDB" id="A0A5C3MCM9"/>
<dbReference type="Proteomes" id="UP000308652">
    <property type="component" value="Unassembled WGS sequence"/>
</dbReference>
<reference evidence="3 4" key="1">
    <citation type="journal article" date="2019" name="Nat. Ecol. Evol.">
        <title>Megaphylogeny resolves global patterns of mushroom evolution.</title>
        <authorList>
            <person name="Varga T."/>
            <person name="Krizsan K."/>
            <person name="Foldi C."/>
            <person name="Dima B."/>
            <person name="Sanchez-Garcia M."/>
            <person name="Sanchez-Ramirez S."/>
            <person name="Szollosi G.J."/>
            <person name="Szarkandi J.G."/>
            <person name="Papp V."/>
            <person name="Albert L."/>
            <person name="Andreopoulos W."/>
            <person name="Angelini C."/>
            <person name="Antonin V."/>
            <person name="Barry K.W."/>
            <person name="Bougher N.L."/>
            <person name="Buchanan P."/>
            <person name="Buyck B."/>
            <person name="Bense V."/>
            <person name="Catcheside P."/>
            <person name="Chovatia M."/>
            <person name="Cooper J."/>
            <person name="Damon W."/>
            <person name="Desjardin D."/>
            <person name="Finy P."/>
            <person name="Geml J."/>
            <person name="Haridas S."/>
            <person name="Hughes K."/>
            <person name="Justo A."/>
            <person name="Karasinski D."/>
            <person name="Kautmanova I."/>
            <person name="Kiss B."/>
            <person name="Kocsube S."/>
            <person name="Kotiranta H."/>
            <person name="LaButti K.M."/>
            <person name="Lechner B.E."/>
            <person name="Liimatainen K."/>
            <person name="Lipzen A."/>
            <person name="Lukacs Z."/>
            <person name="Mihaltcheva S."/>
            <person name="Morgado L.N."/>
            <person name="Niskanen T."/>
            <person name="Noordeloos M.E."/>
            <person name="Ohm R.A."/>
            <person name="Ortiz-Santana B."/>
            <person name="Ovrebo C."/>
            <person name="Racz N."/>
            <person name="Riley R."/>
            <person name="Savchenko A."/>
            <person name="Shiryaev A."/>
            <person name="Soop K."/>
            <person name="Spirin V."/>
            <person name="Szebenyi C."/>
            <person name="Tomsovsky M."/>
            <person name="Tulloss R.E."/>
            <person name="Uehling J."/>
            <person name="Grigoriev I.V."/>
            <person name="Vagvolgyi C."/>
            <person name="Papp T."/>
            <person name="Martin F.M."/>
            <person name="Miettinen O."/>
            <person name="Hibbett D.S."/>
            <person name="Nagy L.G."/>
        </authorList>
    </citation>
    <scope>NUCLEOTIDE SEQUENCE [LARGE SCALE GENOMIC DNA]</scope>
    <source>
        <strain evidence="3 4">CBS 166.37</strain>
    </source>
</reference>
<evidence type="ECO:0000313" key="4">
    <source>
        <dbReference type="Proteomes" id="UP000308652"/>
    </source>
</evidence>